<evidence type="ECO:0000256" key="5">
    <source>
        <dbReference type="ARBA" id="ARBA00023136"/>
    </source>
</evidence>
<keyword evidence="2 7" id="KW-0808">Transferase</keyword>
<dbReference type="InterPro" id="IPR001594">
    <property type="entry name" value="Palmitoyltrfase_DHHC"/>
</dbReference>
<keyword evidence="4 7" id="KW-1133">Transmembrane helix</keyword>
<feature type="transmembrane region" description="Helical" evidence="7">
    <location>
        <begin position="173"/>
        <end position="197"/>
    </location>
</feature>
<protein>
    <recommendedName>
        <fullName evidence="7">Palmitoyltransferase</fullName>
        <ecNumber evidence="7">2.3.1.225</ecNumber>
    </recommendedName>
</protein>
<proteinExistence type="inferred from homology"/>
<evidence type="ECO:0000256" key="2">
    <source>
        <dbReference type="ARBA" id="ARBA00022679"/>
    </source>
</evidence>
<evidence type="ECO:0000256" key="7">
    <source>
        <dbReference type="RuleBase" id="RU079119"/>
    </source>
</evidence>
<feature type="transmembrane region" description="Helical" evidence="7">
    <location>
        <begin position="209"/>
        <end position="232"/>
    </location>
</feature>
<feature type="domain" description="Palmitoyltransferase DHHC" evidence="8">
    <location>
        <begin position="127"/>
        <end position="247"/>
    </location>
</feature>
<comment type="subcellular location">
    <subcellularLocation>
        <location evidence="1">Membrane</location>
        <topology evidence="1">Multi-pass membrane protein</topology>
    </subcellularLocation>
</comment>
<keyword evidence="3 7" id="KW-0812">Transmembrane</keyword>
<evidence type="ECO:0000256" key="1">
    <source>
        <dbReference type="ARBA" id="ARBA00004141"/>
    </source>
</evidence>
<dbReference type="Pfam" id="PF01529">
    <property type="entry name" value="DHHC"/>
    <property type="match status" value="1"/>
</dbReference>
<comment type="domain">
    <text evidence="7">The DHHC domain is required for palmitoyltransferase activity.</text>
</comment>
<keyword evidence="6 7" id="KW-0012">Acyltransferase</keyword>
<reference evidence="9" key="1">
    <citation type="submission" date="2020-07" db="EMBL/GenBank/DDBJ databases">
        <title>Multicomponent nature underlies the extraordinary mechanical properties of spider dragline silk.</title>
        <authorList>
            <person name="Kono N."/>
            <person name="Nakamura H."/>
            <person name="Mori M."/>
            <person name="Yoshida Y."/>
            <person name="Ohtoshi R."/>
            <person name="Malay A.D."/>
            <person name="Moran D.A.P."/>
            <person name="Tomita M."/>
            <person name="Numata K."/>
            <person name="Arakawa K."/>
        </authorList>
    </citation>
    <scope>NUCLEOTIDE SEQUENCE</scope>
</reference>
<accession>A0A8X6LJM7</accession>
<dbReference type="OrthoDB" id="9909019at2759"/>
<feature type="transmembrane region" description="Helical" evidence="7">
    <location>
        <begin position="55"/>
        <end position="73"/>
    </location>
</feature>
<evidence type="ECO:0000313" key="9">
    <source>
        <dbReference type="EMBL" id="GFR10797.1"/>
    </source>
</evidence>
<evidence type="ECO:0000256" key="6">
    <source>
        <dbReference type="ARBA" id="ARBA00023315"/>
    </source>
</evidence>
<dbReference type="GO" id="GO:0016020">
    <property type="term" value="C:membrane"/>
    <property type="evidence" value="ECO:0007669"/>
    <property type="project" value="UniProtKB-SubCell"/>
</dbReference>
<comment type="catalytic activity">
    <reaction evidence="7">
        <text>L-cysteinyl-[protein] + hexadecanoyl-CoA = S-hexadecanoyl-L-cysteinyl-[protein] + CoA</text>
        <dbReference type="Rhea" id="RHEA:36683"/>
        <dbReference type="Rhea" id="RHEA-COMP:10131"/>
        <dbReference type="Rhea" id="RHEA-COMP:11032"/>
        <dbReference type="ChEBI" id="CHEBI:29950"/>
        <dbReference type="ChEBI" id="CHEBI:57287"/>
        <dbReference type="ChEBI" id="CHEBI:57379"/>
        <dbReference type="ChEBI" id="CHEBI:74151"/>
        <dbReference type="EC" id="2.3.1.225"/>
    </reaction>
</comment>
<dbReference type="GO" id="GO:0019706">
    <property type="term" value="F:protein-cysteine S-palmitoyltransferase activity"/>
    <property type="evidence" value="ECO:0007669"/>
    <property type="project" value="UniProtKB-EC"/>
</dbReference>
<evidence type="ECO:0000256" key="4">
    <source>
        <dbReference type="ARBA" id="ARBA00022989"/>
    </source>
</evidence>
<dbReference type="InterPro" id="IPR039859">
    <property type="entry name" value="PFA4/ZDH16/20/ERF2-like"/>
</dbReference>
<keyword evidence="5 7" id="KW-0472">Membrane</keyword>
<dbReference type="Proteomes" id="UP000887116">
    <property type="component" value="Unassembled WGS sequence"/>
</dbReference>
<keyword evidence="10" id="KW-1185">Reference proteome</keyword>
<comment type="caution">
    <text evidence="9">The sequence shown here is derived from an EMBL/GenBank/DDBJ whole genome shotgun (WGS) entry which is preliminary data.</text>
</comment>
<dbReference type="EC" id="2.3.1.225" evidence="7"/>
<sequence>MPPTNAKSMGIECSFCVRLFKWFPVAFITTIVGWSYYAYVIQLCLFAVESIVEKVFYLIIYHGVFAMFLWSYWQTIFTNIGTVPKQFKLPPADAVVLERDQSEDNQRRMLESFARDLPVSCRTMNGSIRYCEKCCNIKPDRAHHCSVCGVCVLKMDHHCPWVNNCVSFTNYKYFILFLGYALQYCLFISATSLQYFIKLWTNNLEGPGRFHILVLFFVAVMFAISLISLFGYHCYLVSVNRSTLESFRPPIFRTGPDKDGFSLGRKANFTEIFGSDKSKWLLPVHSSLGNGVTFPTRTQAGNSYNSMGNTNPTSQGDGISFPQKTVDEVEGGLLDKRTNWVDDESDEAGKVVFGKLYESDKECYEVDSTKPFGELRT</sequence>
<dbReference type="AlphaFoldDB" id="A0A8X6LJM7"/>
<dbReference type="PROSITE" id="PS50216">
    <property type="entry name" value="DHHC"/>
    <property type="match status" value="1"/>
</dbReference>
<evidence type="ECO:0000313" key="10">
    <source>
        <dbReference type="Proteomes" id="UP000887116"/>
    </source>
</evidence>
<evidence type="ECO:0000256" key="3">
    <source>
        <dbReference type="ARBA" id="ARBA00022692"/>
    </source>
</evidence>
<dbReference type="PANTHER" id="PTHR12246">
    <property type="entry name" value="PALMITOYLTRANSFERASE ZDHHC16"/>
    <property type="match status" value="1"/>
</dbReference>
<organism evidence="9 10">
    <name type="scientific">Trichonephila clavata</name>
    <name type="common">Joro spider</name>
    <name type="synonym">Nephila clavata</name>
    <dbReference type="NCBI Taxonomy" id="2740835"/>
    <lineage>
        <taxon>Eukaryota</taxon>
        <taxon>Metazoa</taxon>
        <taxon>Ecdysozoa</taxon>
        <taxon>Arthropoda</taxon>
        <taxon>Chelicerata</taxon>
        <taxon>Arachnida</taxon>
        <taxon>Araneae</taxon>
        <taxon>Araneomorphae</taxon>
        <taxon>Entelegynae</taxon>
        <taxon>Araneoidea</taxon>
        <taxon>Nephilidae</taxon>
        <taxon>Trichonephila</taxon>
    </lineage>
</organism>
<feature type="transmembrane region" description="Helical" evidence="7">
    <location>
        <begin position="25"/>
        <end position="48"/>
    </location>
</feature>
<comment type="similarity">
    <text evidence="7">Belongs to the DHHC palmitoyltransferase family.</text>
</comment>
<dbReference type="EMBL" id="BMAO01026577">
    <property type="protein sequence ID" value="GFR10797.1"/>
    <property type="molecule type" value="Genomic_DNA"/>
</dbReference>
<gene>
    <name evidence="9" type="primary">ZDHHC2</name>
    <name evidence="9" type="ORF">TNCT_121992</name>
</gene>
<evidence type="ECO:0000259" key="8">
    <source>
        <dbReference type="Pfam" id="PF01529"/>
    </source>
</evidence>
<name>A0A8X6LJM7_TRICU</name>